<evidence type="ECO:0000313" key="1">
    <source>
        <dbReference type="EMBL" id="PSS12912.1"/>
    </source>
</evidence>
<accession>A0A2T3AW57</accession>
<protein>
    <submittedName>
        <fullName evidence="1">Uncharacterized protein</fullName>
    </submittedName>
</protein>
<dbReference type="EMBL" id="KZ679014">
    <property type="protein sequence ID" value="PSS12912.1"/>
    <property type="molecule type" value="Genomic_DNA"/>
</dbReference>
<name>A0A2T3AW57_AMORE</name>
<dbReference type="InParanoid" id="A0A2T3AW57"/>
<dbReference type="AlphaFoldDB" id="A0A2T3AW57"/>
<dbReference type="GeneID" id="36576923"/>
<gene>
    <name evidence="1" type="ORF">M430DRAFT_60099</name>
</gene>
<evidence type="ECO:0000313" key="2">
    <source>
        <dbReference type="Proteomes" id="UP000241818"/>
    </source>
</evidence>
<keyword evidence="2" id="KW-1185">Reference proteome</keyword>
<reference evidence="1 2" key="1">
    <citation type="journal article" date="2018" name="New Phytol.">
        <title>Comparative genomics and transcriptomics depict ericoid mycorrhizal fungi as versatile saprotrophs and plant mutualists.</title>
        <authorList>
            <person name="Martino E."/>
            <person name="Morin E."/>
            <person name="Grelet G.A."/>
            <person name="Kuo A."/>
            <person name="Kohler A."/>
            <person name="Daghino S."/>
            <person name="Barry K.W."/>
            <person name="Cichocki N."/>
            <person name="Clum A."/>
            <person name="Dockter R.B."/>
            <person name="Hainaut M."/>
            <person name="Kuo R.C."/>
            <person name="LaButti K."/>
            <person name="Lindahl B.D."/>
            <person name="Lindquist E.A."/>
            <person name="Lipzen A."/>
            <person name="Khouja H.R."/>
            <person name="Magnuson J."/>
            <person name="Murat C."/>
            <person name="Ohm R.A."/>
            <person name="Singer S.W."/>
            <person name="Spatafora J.W."/>
            <person name="Wang M."/>
            <person name="Veneault-Fourrey C."/>
            <person name="Henrissat B."/>
            <person name="Grigoriev I.V."/>
            <person name="Martin F.M."/>
            <person name="Perotto S."/>
        </authorList>
    </citation>
    <scope>NUCLEOTIDE SEQUENCE [LARGE SCALE GENOMIC DNA]</scope>
    <source>
        <strain evidence="1 2">ATCC 22711</strain>
    </source>
</reference>
<dbReference type="RefSeq" id="XP_024718903.1">
    <property type="nucleotide sequence ID" value="XM_024868842.1"/>
</dbReference>
<sequence>MHFGRTKVTPRWSTAESDSVPTVFYLSVTSLSPFHHCNYYKNALDRRILKWKVGNIVENNDVMVLGQQGVWSSEVGAAGVCHGSSTTTPHLIVKSMWMKKLLIEIKKRNILRFSYKCAPVLVILGVVISTPEQALSEKHFDVGAHINFRLHDASISELTHFRSFLRYLALKDVMAPANG</sequence>
<proteinExistence type="predicted"/>
<organism evidence="1 2">
    <name type="scientific">Amorphotheca resinae ATCC 22711</name>
    <dbReference type="NCBI Taxonomy" id="857342"/>
    <lineage>
        <taxon>Eukaryota</taxon>
        <taxon>Fungi</taxon>
        <taxon>Dikarya</taxon>
        <taxon>Ascomycota</taxon>
        <taxon>Pezizomycotina</taxon>
        <taxon>Leotiomycetes</taxon>
        <taxon>Helotiales</taxon>
        <taxon>Amorphothecaceae</taxon>
        <taxon>Amorphotheca</taxon>
    </lineage>
</organism>
<dbReference type="Proteomes" id="UP000241818">
    <property type="component" value="Unassembled WGS sequence"/>
</dbReference>